<name>A0A7I7XB88_9MYCO</name>
<dbReference type="InterPro" id="IPR006680">
    <property type="entry name" value="Amidohydro-rel"/>
</dbReference>
<dbReference type="KEGG" id="mmag:MMAD_13240"/>
<organism evidence="2 3">
    <name type="scientific">Mycolicibacterium madagascariense</name>
    <dbReference type="NCBI Taxonomy" id="212765"/>
    <lineage>
        <taxon>Bacteria</taxon>
        <taxon>Bacillati</taxon>
        <taxon>Actinomycetota</taxon>
        <taxon>Actinomycetes</taxon>
        <taxon>Mycobacteriales</taxon>
        <taxon>Mycobacteriaceae</taxon>
        <taxon>Mycolicibacterium</taxon>
    </lineage>
</organism>
<dbReference type="InterPro" id="IPR051781">
    <property type="entry name" value="Metallo-dep_Hydrolase"/>
</dbReference>
<reference evidence="2 3" key="1">
    <citation type="journal article" date="2019" name="Emerg. Microbes Infect.">
        <title>Comprehensive subspecies identification of 175 nontuberculous mycobacteria species based on 7547 genomic profiles.</title>
        <authorList>
            <person name="Matsumoto Y."/>
            <person name="Kinjo T."/>
            <person name="Motooka D."/>
            <person name="Nabeya D."/>
            <person name="Jung N."/>
            <person name="Uechi K."/>
            <person name="Horii T."/>
            <person name="Iida T."/>
            <person name="Fujita J."/>
            <person name="Nakamura S."/>
        </authorList>
    </citation>
    <scope>NUCLEOTIDE SEQUENCE [LARGE SCALE GENOMIC DNA]</scope>
    <source>
        <strain evidence="2 3">JCM 13574</strain>
    </source>
</reference>
<evidence type="ECO:0000259" key="1">
    <source>
        <dbReference type="Pfam" id="PF01979"/>
    </source>
</evidence>
<dbReference type="RefSeq" id="WP_163734186.1">
    <property type="nucleotide sequence ID" value="NZ_AP022610.1"/>
</dbReference>
<dbReference type="AlphaFoldDB" id="A0A7I7XB88"/>
<keyword evidence="3" id="KW-1185">Reference proteome</keyword>
<dbReference type="EMBL" id="AP022610">
    <property type="protein sequence ID" value="BBZ27029.1"/>
    <property type="molecule type" value="Genomic_DNA"/>
</dbReference>
<dbReference type="Pfam" id="PF01979">
    <property type="entry name" value="Amidohydro_1"/>
    <property type="match status" value="1"/>
</dbReference>
<gene>
    <name evidence="2" type="ORF">MMAD_13240</name>
</gene>
<dbReference type="Gene3D" id="3.20.20.140">
    <property type="entry name" value="Metal-dependent hydrolases"/>
    <property type="match status" value="3"/>
</dbReference>
<dbReference type="Proteomes" id="UP000466517">
    <property type="component" value="Chromosome"/>
</dbReference>
<sequence>MTPPPVATDRAPAPLTLRGVTVVDVHDGSLRSDCDVAIVDGTITAVGPRDDACAPLAEVVSMQGAYVVPGYADMHAHPLGRQDPTGALALMLANGVTGFRQMHGSPDLLAQRRDGALDLPSASPALLAMPGALLTPFNAATADRAVDMVREQHSAGADFIKIAAVTPEVYFPAQAEANRLGIPMLGHLPAGIDVVAAVEAGFHGIEHLGPGVTMLAACSTDQTNIAAEIATAPTPKLPPVELPFVDRLMDRVLTKLVVNPLNRSKPADIELLQRAVDTFDEGKAAELADAFVAAGTWHVPTLIRLRTQQLCDACEFSHDPYLKYMAPATVQTWRGAAKKFGRFTAAQRETFRSVYDVLLRLTKILDTAGVKMLAGSDSVGAAWEVPGFSLHREFGELARAGLSPLRILQMTTSNAAEYLGTTTTAGSVAPGRVADLVLLRDDPLEDAAHLSSVMGVVQRGRLRTGAELTAIKNEVSTTSPAH</sequence>
<proteinExistence type="predicted"/>
<dbReference type="Gene3D" id="2.30.40.10">
    <property type="entry name" value="Urease, subunit C, domain 1"/>
    <property type="match status" value="2"/>
</dbReference>
<dbReference type="PANTHER" id="PTHR43135">
    <property type="entry name" value="ALPHA-D-RIBOSE 1-METHYLPHOSPHONATE 5-TRIPHOSPHATE DIPHOSPHATASE"/>
    <property type="match status" value="1"/>
</dbReference>
<evidence type="ECO:0000313" key="2">
    <source>
        <dbReference type="EMBL" id="BBZ27029.1"/>
    </source>
</evidence>
<dbReference type="SUPFAM" id="SSF51556">
    <property type="entry name" value="Metallo-dependent hydrolases"/>
    <property type="match status" value="1"/>
</dbReference>
<dbReference type="SUPFAM" id="SSF51338">
    <property type="entry name" value="Composite domain of metallo-dependent hydrolases"/>
    <property type="match status" value="1"/>
</dbReference>
<accession>A0A7I7XB88</accession>
<keyword evidence="2" id="KW-0378">Hydrolase</keyword>
<dbReference type="InterPro" id="IPR032466">
    <property type="entry name" value="Metal_Hydrolase"/>
</dbReference>
<dbReference type="PANTHER" id="PTHR43135:SF3">
    <property type="entry name" value="ALPHA-D-RIBOSE 1-METHYLPHOSPHONATE 5-TRIPHOSPHATE DIPHOSPHATASE"/>
    <property type="match status" value="1"/>
</dbReference>
<dbReference type="InterPro" id="IPR011059">
    <property type="entry name" value="Metal-dep_hydrolase_composite"/>
</dbReference>
<evidence type="ECO:0000313" key="3">
    <source>
        <dbReference type="Proteomes" id="UP000466517"/>
    </source>
</evidence>
<protein>
    <submittedName>
        <fullName evidence="2">Amidohydrolase</fullName>
    </submittedName>
</protein>
<dbReference type="GO" id="GO:0016810">
    <property type="term" value="F:hydrolase activity, acting on carbon-nitrogen (but not peptide) bonds"/>
    <property type="evidence" value="ECO:0007669"/>
    <property type="project" value="InterPro"/>
</dbReference>
<feature type="domain" description="Amidohydrolase-related" evidence="1">
    <location>
        <begin position="164"/>
        <end position="452"/>
    </location>
</feature>